<dbReference type="SMART" id="SM00385">
    <property type="entry name" value="CYCLIN"/>
    <property type="match status" value="2"/>
</dbReference>
<dbReference type="FunFam" id="1.10.472.10:FF:000002">
    <property type="entry name" value="Transcription factor IIIB 90 kDa subunit"/>
    <property type="match status" value="1"/>
</dbReference>
<feature type="region of interest" description="Disordered" evidence="10">
    <location>
        <begin position="778"/>
        <end position="910"/>
    </location>
</feature>
<dbReference type="SUPFAM" id="SSF47954">
    <property type="entry name" value="Cyclin-like"/>
    <property type="match status" value="2"/>
</dbReference>
<keyword evidence="9" id="KW-0539">Nucleus</keyword>
<dbReference type="GO" id="GO:0097550">
    <property type="term" value="C:transcription preinitiation complex"/>
    <property type="evidence" value="ECO:0007669"/>
    <property type="project" value="TreeGrafter"/>
</dbReference>
<comment type="caution">
    <text evidence="12">The sequence shown here is derived from an EMBL/GenBank/DDBJ whole genome shotgun (WGS) entry which is preliminary data.</text>
</comment>
<feature type="compositionally biased region" description="Low complexity" evidence="10">
    <location>
        <begin position="377"/>
        <end position="388"/>
    </location>
</feature>
<dbReference type="EMBL" id="JAUIRO010000003">
    <property type="protein sequence ID" value="KAK0721660.1"/>
    <property type="molecule type" value="Genomic_DNA"/>
</dbReference>
<evidence type="ECO:0000313" key="13">
    <source>
        <dbReference type="Proteomes" id="UP001172101"/>
    </source>
</evidence>
<dbReference type="Gene3D" id="1.10.472.10">
    <property type="entry name" value="Cyclin-like"/>
    <property type="match status" value="2"/>
</dbReference>
<gene>
    <name evidence="12" type="ORF">B0T26DRAFT_699964</name>
</gene>
<keyword evidence="7" id="KW-0010">Activator</keyword>
<feature type="compositionally biased region" description="Acidic residues" evidence="10">
    <location>
        <begin position="858"/>
        <end position="872"/>
    </location>
</feature>
<dbReference type="InterPro" id="IPR036915">
    <property type="entry name" value="Cyclin-like_sf"/>
</dbReference>
<dbReference type="Pfam" id="PF07741">
    <property type="entry name" value="BRF1"/>
    <property type="match status" value="1"/>
</dbReference>
<feature type="compositionally biased region" description="Low complexity" evidence="10">
    <location>
        <begin position="418"/>
        <end position="430"/>
    </location>
</feature>
<dbReference type="GO" id="GO:0000995">
    <property type="term" value="F:RNA polymerase III general transcription initiation factor activity"/>
    <property type="evidence" value="ECO:0007669"/>
    <property type="project" value="TreeGrafter"/>
</dbReference>
<evidence type="ECO:0000259" key="11">
    <source>
        <dbReference type="SMART" id="SM00385"/>
    </source>
</evidence>
<evidence type="ECO:0000256" key="1">
    <source>
        <dbReference type="ARBA" id="ARBA00004123"/>
    </source>
</evidence>
<feature type="compositionally biased region" description="Acidic residues" evidence="10">
    <location>
        <begin position="475"/>
        <end position="505"/>
    </location>
</feature>
<keyword evidence="6" id="KW-0805">Transcription regulation</keyword>
<dbReference type="GO" id="GO:0017025">
    <property type="term" value="F:TBP-class protein binding"/>
    <property type="evidence" value="ECO:0007669"/>
    <property type="project" value="InterPro"/>
</dbReference>
<keyword evidence="3" id="KW-0479">Metal-binding</keyword>
<keyword evidence="13" id="KW-1185">Reference proteome</keyword>
<evidence type="ECO:0000256" key="5">
    <source>
        <dbReference type="ARBA" id="ARBA00022833"/>
    </source>
</evidence>
<feature type="compositionally biased region" description="Basic and acidic residues" evidence="10">
    <location>
        <begin position="542"/>
        <end position="559"/>
    </location>
</feature>
<feature type="compositionally biased region" description="Low complexity" evidence="10">
    <location>
        <begin position="844"/>
        <end position="857"/>
    </location>
</feature>
<dbReference type="PANTHER" id="PTHR11618:SF4">
    <property type="entry name" value="TRANSCRIPTION FACTOR IIIB 90 KDA SUBUNIT"/>
    <property type="match status" value="1"/>
</dbReference>
<feature type="compositionally biased region" description="Acidic residues" evidence="10">
    <location>
        <begin position="880"/>
        <end position="910"/>
    </location>
</feature>
<evidence type="ECO:0000256" key="2">
    <source>
        <dbReference type="ARBA" id="ARBA00010857"/>
    </source>
</evidence>
<dbReference type="RefSeq" id="XP_060297584.1">
    <property type="nucleotide sequence ID" value="XM_060441502.1"/>
</dbReference>
<dbReference type="InterPro" id="IPR011665">
    <property type="entry name" value="BRF1_TBP-bd_dom"/>
</dbReference>
<evidence type="ECO:0000256" key="10">
    <source>
        <dbReference type="SAM" id="MobiDB-lite"/>
    </source>
</evidence>
<feature type="compositionally biased region" description="Low complexity" evidence="10">
    <location>
        <begin position="741"/>
        <end position="751"/>
    </location>
</feature>
<dbReference type="AlphaFoldDB" id="A0AA40ATD2"/>
<name>A0AA40ATD2_9PEZI</name>
<feature type="domain" description="Cyclin-like" evidence="11">
    <location>
        <begin position="154"/>
        <end position="236"/>
    </location>
</feature>
<comment type="subcellular location">
    <subcellularLocation>
        <location evidence="1">Nucleus</location>
    </subcellularLocation>
</comment>
<dbReference type="GO" id="GO:0001006">
    <property type="term" value="F:RNA polymerase III type 3 promoter sequence-specific DNA binding"/>
    <property type="evidence" value="ECO:0007669"/>
    <property type="project" value="TreeGrafter"/>
</dbReference>
<feature type="region of interest" description="Disordered" evidence="10">
    <location>
        <begin position="1"/>
        <end position="58"/>
    </location>
</feature>
<evidence type="ECO:0000256" key="7">
    <source>
        <dbReference type="ARBA" id="ARBA00023159"/>
    </source>
</evidence>
<evidence type="ECO:0000256" key="4">
    <source>
        <dbReference type="ARBA" id="ARBA00022771"/>
    </source>
</evidence>
<reference evidence="12" key="1">
    <citation type="submission" date="2023-06" db="EMBL/GenBank/DDBJ databases">
        <title>Genome-scale phylogeny and comparative genomics of the fungal order Sordariales.</title>
        <authorList>
            <consortium name="Lawrence Berkeley National Laboratory"/>
            <person name="Hensen N."/>
            <person name="Bonometti L."/>
            <person name="Westerberg I."/>
            <person name="Brannstrom I.O."/>
            <person name="Guillou S."/>
            <person name="Cros-Aarteil S."/>
            <person name="Calhoun S."/>
            <person name="Haridas S."/>
            <person name="Kuo A."/>
            <person name="Mondo S."/>
            <person name="Pangilinan J."/>
            <person name="Riley R."/>
            <person name="LaButti K."/>
            <person name="Andreopoulos B."/>
            <person name="Lipzen A."/>
            <person name="Chen C."/>
            <person name="Yanf M."/>
            <person name="Daum C."/>
            <person name="Ng V."/>
            <person name="Clum A."/>
            <person name="Steindorff A."/>
            <person name="Ohm R."/>
            <person name="Martin F."/>
            <person name="Silar P."/>
            <person name="Natvig D."/>
            <person name="Lalanne C."/>
            <person name="Gautier V."/>
            <person name="Ament-velasquez S.L."/>
            <person name="Kruys A."/>
            <person name="Hutchinson M.I."/>
            <person name="Powell A.J."/>
            <person name="Barry K."/>
            <person name="Miller A.N."/>
            <person name="Grigoriev I.V."/>
            <person name="Debuchy R."/>
            <person name="Gladieux P."/>
            <person name="Thoren M.H."/>
            <person name="Johannesson H."/>
        </authorList>
    </citation>
    <scope>NUCLEOTIDE SEQUENCE</scope>
    <source>
        <strain evidence="12">SMH2392-1A</strain>
    </source>
</reference>
<protein>
    <recommendedName>
        <fullName evidence="11">Cyclin-like domain-containing protein</fullName>
    </recommendedName>
</protein>
<dbReference type="CDD" id="cd20554">
    <property type="entry name" value="CYCLIN_TFIIIB90_rpt2"/>
    <property type="match status" value="1"/>
</dbReference>
<feature type="compositionally biased region" description="Acidic residues" evidence="10">
    <location>
        <begin position="643"/>
        <end position="653"/>
    </location>
</feature>
<dbReference type="Proteomes" id="UP001172101">
    <property type="component" value="Unassembled WGS sequence"/>
</dbReference>
<accession>A0AA40ATD2</accession>
<dbReference type="GO" id="GO:0070897">
    <property type="term" value="P:transcription preinitiation complex assembly"/>
    <property type="evidence" value="ECO:0007669"/>
    <property type="project" value="InterPro"/>
</dbReference>
<keyword evidence="8" id="KW-0804">Transcription</keyword>
<organism evidence="12 13">
    <name type="scientific">Lasiosphaeria miniovina</name>
    <dbReference type="NCBI Taxonomy" id="1954250"/>
    <lineage>
        <taxon>Eukaryota</taxon>
        <taxon>Fungi</taxon>
        <taxon>Dikarya</taxon>
        <taxon>Ascomycota</taxon>
        <taxon>Pezizomycotina</taxon>
        <taxon>Sordariomycetes</taxon>
        <taxon>Sordariomycetidae</taxon>
        <taxon>Sordariales</taxon>
        <taxon>Lasiosphaeriaceae</taxon>
        <taxon>Lasiosphaeria</taxon>
    </lineage>
</organism>
<feature type="compositionally biased region" description="Polar residues" evidence="10">
    <location>
        <begin position="827"/>
        <end position="842"/>
    </location>
</feature>
<dbReference type="InterPro" id="IPR013763">
    <property type="entry name" value="Cyclin-like_dom"/>
</dbReference>
<keyword evidence="5" id="KW-0862">Zinc</keyword>
<dbReference type="GO" id="GO:0008270">
    <property type="term" value="F:zinc ion binding"/>
    <property type="evidence" value="ECO:0007669"/>
    <property type="project" value="UniProtKB-KW"/>
</dbReference>
<comment type="similarity">
    <text evidence="2">Belongs to the TFIIB family.</text>
</comment>
<evidence type="ECO:0000256" key="6">
    <source>
        <dbReference type="ARBA" id="ARBA00023015"/>
    </source>
</evidence>
<evidence type="ECO:0000256" key="8">
    <source>
        <dbReference type="ARBA" id="ARBA00023163"/>
    </source>
</evidence>
<evidence type="ECO:0000256" key="3">
    <source>
        <dbReference type="ARBA" id="ARBA00022723"/>
    </source>
</evidence>
<dbReference type="InterPro" id="IPR013150">
    <property type="entry name" value="TFIIB_cyclin"/>
</dbReference>
<sequence>MSPAAIRQPPTIKASTGGGGAKSKTKRPNAVRRIMDREQNRERRERESSVAASAISNPAGLAARPSRFRCANKKCKNPNVQDGTCQSCGQVADDSNIVSEITFGEAGNGAAVVQGSYLAADQGGVRPVGGLAFRRVAGGGASEARERSLRESKQLMTDFVYQLRVPVSLVDSAFRLYKIASSHNFIQGRRKANVAAICMYAACRKEMNNKVMLIDLADIIKTDVFLLGRSYKEFLAQFPDQANGTQPIILEDLIFRFASKLEFVHETNKVAESAVRIAARMRFDNMTHGRRPAGICGAALIMAARAHNYRRTVREVVYIAKVTMATIQTRMEEFANVPSAQMTIAEFHDNAFLENAEDPPAVIKQSKLKREAQALAQTETQTGEPTEGQGREKRARAASGVPSTAGQGLPAPVAGILTPAPSATPATATALDKDGFVVPPLPQRTAGSTSTQPSSQLDDQPMSDTAADGRQPDDQQPDDEELESLADQFGDEPADESDDDSDLDPTSEMAMAAAQGIEIPGQKRKRPEAPKAVETPVGSVSPKEKPTKATENKVREKKPVIALPIDEEWEMDEANLEQEMESHLQDPELLGASEVVAKDVQAKRARESAANATGEQLPPAEAGGDDYDNTDRSNEAGPGGETATEEPETEPDFTLDPRFTPRSKISNSRDIGEDEFADDPEVLHCRLSDKEVKIKEMIWANHNKEYMRQMQQKIFNKKLAENEPPKQRRNRAKKPRIGEGQASPAQSAEEAAVNMMRARAISTKLDYSRLGQVFDMSKRGPGSMYDGTSSVGSHSALPSIAGSEVGSDVESDGEDGLVRGDVIRSSVGASPDTNTTAPSVTQPAAVEKAASAAVPVDGGDDEAAEDEFDGNETEFGGADAFEEETFVEDDFNPFADDDNEGFGAGDMDDE</sequence>
<dbReference type="Pfam" id="PF00382">
    <property type="entry name" value="TFIIB"/>
    <property type="match status" value="2"/>
</dbReference>
<evidence type="ECO:0000256" key="9">
    <source>
        <dbReference type="ARBA" id="ARBA00023242"/>
    </source>
</evidence>
<dbReference type="GO" id="GO:0000126">
    <property type="term" value="C:transcription factor TFIIIB complex"/>
    <property type="evidence" value="ECO:0007669"/>
    <property type="project" value="TreeGrafter"/>
</dbReference>
<dbReference type="Gene3D" id="1.20.5.650">
    <property type="entry name" value="Single helix bin"/>
    <property type="match status" value="1"/>
</dbReference>
<dbReference type="GO" id="GO:0005634">
    <property type="term" value="C:nucleus"/>
    <property type="evidence" value="ECO:0007669"/>
    <property type="project" value="UniProtKB-SubCell"/>
</dbReference>
<feature type="compositionally biased region" description="Basic and acidic residues" evidence="10">
    <location>
        <begin position="33"/>
        <end position="48"/>
    </location>
</feature>
<feature type="compositionally biased region" description="Basic and acidic residues" evidence="10">
    <location>
        <begin position="596"/>
        <end position="607"/>
    </location>
</feature>
<feature type="region of interest" description="Disordered" evidence="10">
    <location>
        <begin position="715"/>
        <end position="751"/>
    </location>
</feature>
<dbReference type="GeneID" id="85324772"/>
<feature type="compositionally biased region" description="Polar residues" evidence="10">
    <location>
        <begin position="445"/>
        <end position="458"/>
    </location>
</feature>
<feature type="domain" description="Cyclin-like" evidence="11">
    <location>
        <begin position="252"/>
        <end position="336"/>
    </location>
</feature>
<keyword evidence="4" id="KW-0863">Zinc-finger</keyword>
<feature type="region of interest" description="Disordered" evidence="10">
    <location>
        <begin position="577"/>
        <end position="677"/>
    </location>
</feature>
<dbReference type="InterPro" id="IPR000812">
    <property type="entry name" value="TFIIB"/>
</dbReference>
<dbReference type="PANTHER" id="PTHR11618">
    <property type="entry name" value="TRANSCRIPTION INITIATION FACTOR IIB-RELATED"/>
    <property type="match status" value="1"/>
</dbReference>
<feature type="region of interest" description="Disordered" evidence="10">
    <location>
        <begin position="372"/>
        <end position="559"/>
    </location>
</feature>
<proteinExistence type="inferred from homology"/>
<evidence type="ECO:0000313" key="12">
    <source>
        <dbReference type="EMBL" id="KAK0721660.1"/>
    </source>
</evidence>